<dbReference type="Proteomes" id="UP001219934">
    <property type="component" value="Unassembled WGS sequence"/>
</dbReference>
<sequence>MDEMTDVSGEAQLLSFVRYKDASDINEHILFCKTLPGKTTGEELFQVIDNFFREHDLQWKTCSHICTDGAAAMTGRVKGLFGH</sequence>
<dbReference type="PANTHER" id="PTHR45913:SF19">
    <property type="entry name" value="LOW QUALITY PROTEIN: ZINC FINGER BED DOMAIN-CONTAINING PROTEIN 5-LIKE"/>
    <property type="match status" value="1"/>
</dbReference>
<gene>
    <name evidence="1" type="ORF">JOQ06_013449</name>
</gene>
<evidence type="ECO:0008006" key="3">
    <source>
        <dbReference type="Google" id="ProtNLM"/>
    </source>
</evidence>
<reference evidence="1" key="1">
    <citation type="submission" date="2022-11" db="EMBL/GenBank/DDBJ databases">
        <title>Chromosome-level genome of Pogonophryne albipinna.</title>
        <authorList>
            <person name="Jo E."/>
        </authorList>
    </citation>
    <scope>NUCLEOTIDE SEQUENCE</scope>
    <source>
        <strain evidence="1">SGF0006</strain>
        <tissue evidence="1">Muscle</tissue>
    </source>
</reference>
<dbReference type="AlphaFoldDB" id="A0AAD6BLG3"/>
<keyword evidence="2" id="KW-1185">Reference proteome</keyword>
<accession>A0AAD6BLG3</accession>
<comment type="caution">
    <text evidence="1">The sequence shown here is derived from an EMBL/GenBank/DDBJ whole genome shotgun (WGS) entry which is preliminary data.</text>
</comment>
<evidence type="ECO:0000313" key="1">
    <source>
        <dbReference type="EMBL" id="KAJ4944910.1"/>
    </source>
</evidence>
<dbReference type="EMBL" id="JAPTMU010000004">
    <property type="protein sequence ID" value="KAJ4944910.1"/>
    <property type="molecule type" value="Genomic_DNA"/>
</dbReference>
<evidence type="ECO:0000313" key="2">
    <source>
        <dbReference type="Proteomes" id="UP001219934"/>
    </source>
</evidence>
<protein>
    <recommendedName>
        <fullName evidence="3">Zinc finger BED domain-containing protein 5</fullName>
    </recommendedName>
</protein>
<proteinExistence type="predicted"/>
<name>A0AAD6BLG3_9TELE</name>
<feature type="non-terminal residue" evidence="1">
    <location>
        <position position="83"/>
    </location>
</feature>
<dbReference type="PANTHER" id="PTHR45913">
    <property type="entry name" value="EPM2A-INTERACTING PROTEIN 1"/>
    <property type="match status" value="1"/>
</dbReference>
<organism evidence="1 2">
    <name type="scientific">Pogonophryne albipinna</name>
    <dbReference type="NCBI Taxonomy" id="1090488"/>
    <lineage>
        <taxon>Eukaryota</taxon>
        <taxon>Metazoa</taxon>
        <taxon>Chordata</taxon>
        <taxon>Craniata</taxon>
        <taxon>Vertebrata</taxon>
        <taxon>Euteleostomi</taxon>
        <taxon>Actinopterygii</taxon>
        <taxon>Neopterygii</taxon>
        <taxon>Teleostei</taxon>
        <taxon>Neoteleostei</taxon>
        <taxon>Acanthomorphata</taxon>
        <taxon>Eupercaria</taxon>
        <taxon>Perciformes</taxon>
        <taxon>Notothenioidei</taxon>
        <taxon>Pogonophryne</taxon>
    </lineage>
</organism>